<evidence type="ECO:0000259" key="1">
    <source>
        <dbReference type="Pfam" id="PF08241"/>
    </source>
</evidence>
<evidence type="ECO:0000313" key="3">
    <source>
        <dbReference type="Proteomes" id="UP000004664"/>
    </source>
</evidence>
<proteinExistence type="predicted"/>
<dbReference type="CDD" id="cd02440">
    <property type="entry name" value="AdoMet_MTases"/>
    <property type="match status" value="1"/>
</dbReference>
<dbReference type="HOGENOM" id="CLU_764644_0_0_6"/>
<dbReference type="Pfam" id="PF08241">
    <property type="entry name" value="Methyltransf_11"/>
    <property type="match status" value="1"/>
</dbReference>
<dbReference type="AlphaFoldDB" id="G3ISZ5"/>
<keyword evidence="3" id="KW-1185">Reference proteome</keyword>
<evidence type="ECO:0000313" key="2">
    <source>
        <dbReference type="EMBL" id="EGW22469.1"/>
    </source>
</evidence>
<dbReference type="InterPro" id="IPR013216">
    <property type="entry name" value="Methyltransf_11"/>
</dbReference>
<accession>G3ISZ5</accession>
<protein>
    <recommendedName>
        <fullName evidence="1">Methyltransferase type 11 domain-containing protein</fullName>
    </recommendedName>
</protein>
<reference evidence="2 3" key="1">
    <citation type="submission" date="2011-06" db="EMBL/GenBank/DDBJ databases">
        <title>Genomic sequence of Methylobacter tundripaludum SV96.</title>
        <authorList>
            <consortium name="US DOE Joint Genome Institute"/>
            <person name="Lucas S."/>
            <person name="Han J."/>
            <person name="Lapidus A."/>
            <person name="Cheng J.-F."/>
            <person name="Goodwin L."/>
            <person name="Pitluck S."/>
            <person name="Held B."/>
            <person name="Detter J.C."/>
            <person name="Han C."/>
            <person name="Tapia R."/>
            <person name="Land M."/>
            <person name="Hauser L."/>
            <person name="Kyrpides N."/>
            <person name="Ivanova N."/>
            <person name="Ovchinnikova G."/>
            <person name="Pagani I."/>
            <person name="Klotz M.G."/>
            <person name="Dispirito A.A."/>
            <person name="Murrell J.C."/>
            <person name="Dunfield P."/>
            <person name="Kalyuzhnaya M.G."/>
            <person name="Svenning M."/>
            <person name="Trotsenko Y.A."/>
            <person name="Stein L.Y."/>
            <person name="Woyke T."/>
        </authorList>
    </citation>
    <scope>NUCLEOTIDE SEQUENCE [LARGE SCALE GENOMIC DNA]</scope>
    <source>
        <strain evidence="3">ATCC BAA-1195 / DSM 17260 / SV96</strain>
    </source>
</reference>
<dbReference type="Gene3D" id="3.40.50.150">
    <property type="entry name" value="Vaccinia Virus protein VP39"/>
    <property type="match status" value="1"/>
</dbReference>
<dbReference type="SUPFAM" id="SSF53335">
    <property type="entry name" value="S-adenosyl-L-methionine-dependent methyltransferases"/>
    <property type="match status" value="1"/>
</dbReference>
<dbReference type="STRING" id="697282.Mettu_1283"/>
<gene>
    <name evidence="2" type="ORF">Mettu_1283</name>
</gene>
<dbReference type="EMBL" id="JH109152">
    <property type="protein sequence ID" value="EGW22469.1"/>
    <property type="molecule type" value="Genomic_DNA"/>
</dbReference>
<name>G3ISZ5_METTV</name>
<dbReference type="Proteomes" id="UP000004664">
    <property type="component" value="Unassembled WGS sequence"/>
</dbReference>
<feature type="domain" description="Methyltransferase type 11" evidence="1">
    <location>
        <begin position="60"/>
        <end position="143"/>
    </location>
</feature>
<dbReference type="InterPro" id="IPR029063">
    <property type="entry name" value="SAM-dependent_MTases_sf"/>
</dbReference>
<organism evidence="2 3">
    <name type="scientific">Methylobacter tundripaludum (strain ATCC BAA-1195 / DSM 17260 / SV96)</name>
    <dbReference type="NCBI Taxonomy" id="697282"/>
    <lineage>
        <taxon>Bacteria</taxon>
        <taxon>Pseudomonadati</taxon>
        <taxon>Pseudomonadota</taxon>
        <taxon>Gammaproteobacteria</taxon>
        <taxon>Methylococcales</taxon>
        <taxon>Methylococcaceae</taxon>
        <taxon>Methylobacter</taxon>
    </lineage>
</organism>
<dbReference type="GO" id="GO:0008757">
    <property type="term" value="F:S-adenosylmethionine-dependent methyltransferase activity"/>
    <property type="evidence" value="ECO:0007669"/>
    <property type="project" value="InterPro"/>
</dbReference>
<sequence>MSSDRIAPQALPMTTFYAEHVHSHIHTDHQQTLQKYRNRIQAELAKFGISENQLHDKTILDVGSGWQAIVFQELGCRQVYHLDINRKHVEFLNHYITENQIDNIKSEQVDISQSLGSAKHIDLAFIAGVYHHLQNREDFIKNLLPNMTANSDILFRVYRSGTWSRWLVSALRIATIDRLTPAQLLVAYRLLHPYGLDNQFVGDMIDDLLTPQWLAFHPREFIADAEQLKLQCQCSAEPFAIDFSSQDENFRVKWHITDYVDLDCLHQPLATGQAHVAEIFDTSPEIIDLRRQLIDLLKSLHDHADRDAALVIVSLYFLVRKHTNIDVFNGQILHATPNRNLAAWRIEHLRKSVIHFRDWLSQ</sequence>